<feature type="region of interest" description="Disordered" evidence="1">
    <location>
        <begin position="1"/>
        <end position="33"/>
    </location>
</feature>
<sequence length="74" mass="7814">MAVVAVGAGRRRCGEGDDGAEGHGDPGGKADDRVRAHESPRVVDAAQDLRYHPWPAGYSPVTPTPILLQLVGQR</sequence>
<name>A0A919J9T8_9ACTN</name>
<dbReference type="Proteomes" id="UP000598174">
    <property type="component" value="Unassembled WGS sequence"/>
</dbReference>
<evidence type="ECO:0000313" key="2">
    <source>
        <dbReference type="EMBL" id="GIE15688.1"/>
    </source>
</evidence>
<evidence type="ECO:0000256" key="1">
    <source>
        <dbReference type="SAM" id="MobiDB-lite"/>
    </source>
</evidence>
<gene>
    <name evidence="2" type="ORF">Afe05nite_75280</name>
</gene>
<feature type="compositionally biased region" description="Basic and acidic residues" evidence="1">
    <location>
        <begin position="12"/>
        <end position="33"/>
    </location>
</feature>
<organism evidence="2 3">
    <name type="scientific">Paractinoplanes ferrugineus</name>
    <dbReference type="NCBI Taxonomy" id="113564"/>
    <lineage>
        <taxon>Bacteria</taxon>
        <taxon>Bacillati</taxon>
        <taxon>Actinomycetota</taxon>
        <taxon>Actinomycetes</taxon>
        <taxon>Micromonosporales</taxon>
        <taxon>Micromonosporaceae</taxon>
        <taxon>Paractinoplanes</taxon>
    </lineage>
</organism>
<dbReference type="AlphaFoldDB" id="A0A919J9T8"/>
<keyword evidence="3" id="KW-1185">Reference proteome</keyword>
<proteinExistence type="predicted"/>
<evidence type="ECO:0000313" key="3">
    <source>
        <dbReference type="Proteomes" id="UP000598174"/>
    </source>
</evidence>
<comment type="caution">
    <text evidence="2">The sequence shown here is derived from an EMBL/GenBank/DDBJ whole genome shotgun (WGS) entry which is preliminary data.</text>
</comment>
<protein>
    <submittedName>
        <fullName evidence="2">Uncharacterized protein</fullName>
    </submittedName>
</protein>
<dbReference type="EMBL" id="BOMM01000070">
    <property type="protein sequence ID" value="GIE15688.1"/>
    <property type="molecule type" value="Genomic_DNA"/>
</dbReference>
<reference evidence="2" key="1">
    <citation type="submission" date="2021-01" db="EMBL/GenBank/DDBJ databases">
        <title>Whole genome shotgun sequence of Actinoplanes ferrugineus NBRC 15555.</title>
        <authorList>
            <person name="Komaki H."/>
            <person name="Tamura T."/>
        </authorList>
    </citation>
    <scope>NUCLEOTIDE SEQUENCE</scope>
    <source>
        <strain evidence="2">NBRC 15555</strain>
    </source>
</reference>
<accession>A0A919J9T8</accession>